<evidence type="ECO:0000313" key="1">
    <source>
        <dbReference type="EMBL" id="GEU47017.1"/>
    </source>
</evidence>
<accession>A0A6L2KE86</accession>
<organism evidence="1">
    <name type="scientific">Tanacetum cinerariifolium</name>
    <name type="common">Dalmatian daisy</name>
    <name type="synonym">Chrysanthemum cinerariifolium</name>
    <dbReference type="NCBI Taxonomy" id="118510"/>
    <lineage>
        <taxon>Eukaryota</taxon>
        <taxon>Viridiplantae</taxon>
        <taxon>Streptophyta</taxon>
        <taxon>Embryophyta</taxon>
        <taxon>Tracheophyta</taxon>
        <taxon>Spermatophyta</taxon>
        <taxon>Magnoliopsida</taxon>
        <taxon>eudicotyledons</taxon>
        <taxon>Gunneridae</taxon>
        <taxon>Pentapetalae</taxon>
        <taxon>asterids</taxon>
        <taxon>campanulids</taxon>
        <taxon>Asterales</taxon>
        <taxon>Asteraceae</taxon>
        <taxon>Asteroideae</taxon>
        <taxon>Anthemideae</taxon>
        <taxon>Anthemidinae</taxon>
        <taxon>Tanacetum</taxon>
    </lineage>
</organism>
<dbReference type="EMBL" id="BKCJ010002210">
    <property type="protein sequence ID" value="GEU47017.1"/>
    <property type="molecule type" value="Genomic_DNA"/>
</dbReference>
<comment type="caution">
    <text evidence="1">The sequence shown here is derived from an EMBL/GenBank/DDBJ whole genome shotgun (WGS) entry which is preliminary data.</text>
</comment>
<reference evidence="1" key="1">
    <citation type="journal article" date="2019" name="Sci. Rep.">
        <title>Draft genome of Tanacetum cinerariifolium, the natural source of mosquito coil.</title>
        <authorList>
            <person name="Yamashiro T."/>
            <person name="Shiraishi A."/>
            <person name="Satake H."/>
            <person name="Nakayama K."/>
        </authorList>
    </citation>
    <scope>NUCLEOTIDE SEQUENCE</scope>
</reference>
<gene>
    <name evidence="1" type="ORF">Tci_018995</name>
</gene>
<proteinExistence type="predicted"/>
<dbReference type="AlphaFoldDB" id="A0A6L2KE86"/>
<name>A0A6L2KE86_TANCI</name>
<protein>
    <submittedName>
        <fullName evidence="1">Uncharacterized protein</fullName>
    </submittedName>
</protein>
<sequence>MEEYNQLMAAKARRHGQTFDWETATYGNVHCDDFDLSTGFETDFPAVVYSDASTSNQNVSSEPTDAKWRILGFGI</sequence>